<dbReference type="PANTHER" id="PTHR35011:SF2">
    <property type="entry name" value="2,3-DIKETO-L-GULONATE TRAP TRANSPORTER SMALL PERMEASE PROTEIN YIAM"/>
    <property type="match status" value="1"/>
</dbReference>
<dbReference type="Proteomes" id="UP000009173">
    <property type="component" value="Chromosome"/>
</dbReference>
<keyword evidence="4" id="KW-0997">Cell inner membrane</keyword>
<dbReference type="InterPro" id="IPR055348">
    <property type="entry name" value="DctQ"/>
</dbReference>
<evidence type="ECO:0000256" key="2">
    <source>
        <dbReference type="ARBA" id="ARBA00022448"/>
    </source>
</evidence>
<evidence type="ECO:0000313" key="12">
    <source>
        <dbReference type="Proteomes" id="UP000009173"/>
    </source>
</evidence>
<accession>A0A0H3A9B6</accession>
<evidence type="ECO:0000256" key="7">
    <source>
        <dbReference type="ARBA" id="ARBA00023136"/>
    </source>
</evidence>
<gene>
    <name evidence="11" type="ordered locus">Dvul_2258</name>
</gene>
<dbReference type="KEGG" id="dvl:Dvul_2258"/>
<feature type="domain" description="Tripartite ATP-independent periplasmic transporters DctQ component" evidence="10">
    <location>
        <begin position="23"/>
        <end position="152"/>
    </location>
</feature>
<sequence precursor="true">MEPTKKQPARIERALAALVMAALTLITGANVVMRYCTNVSFAMTEEVSVFLLMVLTLVGAVSAFAEGRHVRITLFVNSLPDTGRKVCNALAWMCNVAMFGMLTWLAALVAWDDYSFEVTSPALGVPQWWYSGWLPLAAAVIVLRLVLMLFQRRGKA</sequence>
<protein>
    <submittedName>
        <fullName evidence="11">Tripartite ATP-independent periplasmic transporter, DctQ component</fullName>
    </submittedName>
</protein>
<evidence type="ECO:0000256" key="4">
    <source>
        <dbReference type="ARBA" id="ARBA00022519"/>
    </source>
</evidence>
<dbReference type="HOGENOM" id="CLU_086356_3_4_7"/>
<dbReference type="PANTHER" id="PTHR35011">
    <property type="entry name" value="2,3-DIKETO-L-GULONATE TRAP TRANSPORTER SMALL PERMEASE PROTEIN YIAM"/>
    <property type="match status" value="1"/>
</dbReference>
<comment type="similarity">
    <text evidence="8">Belongs to the TRAP transporter small permease family.</text>
</comment>
<dbReference type="AlphaFoldDB" id="A0A0H3A9B6"/>
<keyword evidence="5 9" id="KW-0812">Transmembrane</keyword>
<dbReference type="GO" id="GO:0005886">
    <property type="term" value="C:plasma membrane"/>
    <property type="evidence" value="ECO:0007669"/>
    <property type="project" value="UniProtKB-SubCell"/>
</dbReference>
<evidence type="ECO:0000256" key="8">
    <source>
        <dbReference type="ARBA" id="ARBA00038436"/>
    </source>
</evidence>
<dbReference type="RefSeq" id="WP_010938007.1">
    <property type="nucleotide sequence ID" value="NC_008751.1"/>
</dbReference>
<dbReference type="Pfam" id="PF04290">
    <property type="entry name" value="DctQ"/>
    <property type="match status" value="1"/>
</dbReference>
<comment type="subcellular location">
    <subcellularLocation>
        <location evidence="1">Cell inner membrane</location>
        <topology evidence="1">Multi-pass membrane protein</topology>
    </subcellularLocation>
</comment>
<proteinExistence type="inferred from homology"/>
<evidence type="ECO:0000256" key="1">
    <source>
        <dbReference type="ARBA" id="ARBA00004429"/>
    </source>
</evidence>
<evidence type="ECO:0000313" key="11">
    <source>
        <dbReference type="EMBL" id="ABM29274.1"/>
    </source>
</evidence>
<feature type="transmembrane region" description="Helical" evidence="9">
    <location>
        <begin position="86"/>
        <end position="110"/>
    </location>
</feature>
<evidence type="ECO:0000256" key="6">
    <source>
        <dbReference type="ARBA" id="ARBA00022989"/>
    </source>
</evidence>
<dbReference type="GO" id="GO:0022857">
    <property type="term" value="F:transmembrane transporter activity"/>
    <property type="evidence" value="ECO:0007669"/>
    <property type="project" value="TreeGrafter"/>
</dbReference>
<keyword evidence="7 9" id="KW-0472">Membrane</keyword>
<keyword evidence="3" id="KW-1003">Cell membrane</keyword>
<keyword evidence="6 9" id="KW-1133">Transmembrane helix</keyword>
<feature type="transmembrane region" description="Helical" evidence="9">
    <location>
        <begin position="130"/>
        <end position="150"/>
    </location>
</feature>
<dbReference type="InterPro" id="IPR007387">
    <property type="entry name" value="TRAP_DctQ"/>
</dbReference>
<evidence type="ECO:0000256" key="9">
    <source>
        <dbReference type="SAM" id="Phobius"/>
    </source>
</evidence>
<organism evidence="11 12">
    <name type="scientific">Nitratidesulfovibrio vulgaris (strain DP4)</name>
    <name type="common">Desulfovibrio vulgaris</name>
    <dbReference type="NCBI Taxonomy" id="391774"/>
    <lineage>
        <taxon>Bacteria</taxon>
        <taxon>Pseudomonadati</taxon>
        <taxon>Thermodesulfobacteriota</taxon>
        <taxon>Desulfovibrionia</taxon>
        <taxon>Desulfovibrionales</taxon>
        <taxon>Desulfovibrionaceae</taxon>
        <taxon>Nitratidesulfovibrio</taxon>
    </lineage>
</organism>
<dbReference type="GO" id="GO:0015740">
    <property type="term" value="P:C4-dicarboxylate transport"/>
    <property type="evidence" value="ECO:0007669"/>
    <property type="project" value="TreeGrafter"/>
</dbReference>
<feature type="transmembrane region" description="Helical" evidence="9">
    <location>
        <begin position="47"/>
        <end position="65"/>
    </location>
</feature>
<feature type="transmembrane region" description="Helical" evidence="9">
    <location>
        <begin position="14"/>
        <end position="35"/>
    </location>
</feature>
<evidence type="ECO:0000259" key="10">
    <source>
        <dbReference type="Pfam" id="PF04290"/>
    </source>
</evidence>
<dbReference type="EMBL" id="CP000527">
    <property type="protein sequence ID" value="ABM29274.1"/>
    <property type="molecule type" value="Genomic_DNA"/>
</dbReference>
<evidence type="ECO:0000256" key="5">
    <source>
        <dbReference type="ARBA" id="ARBA00022692"/>
    </source>
</evidence>
<evidence type="ECO:0000256" key="3">
    <source>
        <dbReference type="ARBA" id="ARBA00022475"/>
    </source>
</evidence>
<reference evidence="12" key="1">
    <citation type="journal article" date="2009" name="Environ. Microbiol.">
        <title>Contribution of mobile genetic elements to Desulfovibrio vulgaris genome plasticity.</title>
        <authorList>
            <person name="Walker C.B."/>
            <person name="Stolyar S."/>
            <person name="Chivian D."/>
            <person name="Pinel N."/>
            <person name="Gabster J.A."/>
            <person name="Dehal P.S."/>
            <person name="He Z."/>
            <person name="Yang Z.K."/>
            <person name="Yen H.C."/>
            <person name="Zhou J."/>
            <person name="Wall J.D."/>
            <person name="Hazen T.C."/>
            <person name="Arkin A.P."/>
            <person name="Stahl D.A."/>
        </authorList>
    </citation>
    <scope>NUCLEOTIDE SEQUENCE [LARGE SCALE GENOMIC DNA]</scope>
    <source>
        <strain evidence="12">DP4</strain>
    </source>
</reference>
<keyword evidence="2" id="KW-0813">Transport</keyword>
<name>A0A0H3A9B6_NITV4</name>